<comment type="caution">
    <text evidence="2">The sequence shown here is derived from an EMBL/GenBank/DDBJ whole genome shotgun (WGS) entry which is preliminary data.</text>
</comment>
<protein>
    <recommendedName>
        <fullName evidence="1">Autochaperone domain-containing protein</fullName>
    </recommendedName>
</protein>
<dbReference type="SUPFAM" id="SSF51126">
    <property type="entry name" value="Pectin lyase-like"/>
    <property type="match status" value="1"/>
</dbReference>
<proteinExistence type="predicted"/>
<feature type="domain" description="Autochaperone" evidence="1">
    <location>
        <begin position="275"/>
        <end position="340"/>
    </location>
</feature>
<organism evidence="2 4">
    <name type="scientific">Stenotrophomonas maltophilia</name>
    <name type="common">Pseudomonas maltophilia</name>
    <name type="synonym">Xanthomonas maltophilia</name>
    <dbReference type="NCBI Taxonomy" id="40324"/>
    <lineage>
        <taxon>Bacteria</taxon>
        <taxon>Pseudomonadati</taxon>
        <taxon>Pseudomonadota</taxon>
        <taxon>Gammaproteobacteria</taxon>
        <taxon>Lysobacterales</taxon>
        <taxon>Lysobacteraceae</taxon>
        <taxon>Stenotrophomonas</taxon>
        <taxon>Stenotrophomonas maltophilia group</taxon>
    </lineage>
</organism>
<dbReference type="EMBL" id="NJGC01000009">
    <property type="protein sequence ID" value="PAM71806.1"/>
    <property type="molecule type" value="Genomic_DNA"/>
</dbReference>
<gene>
    <name evidence="3" type="ORF">CEK00_09440</name>
    <name evidence="2" type="ORF">CEK00_21760</name>
</gene>
<dbReference type="Proteomes" id="UP000216433">
    <property type="component" value="Unassembled WGS sequence"/>
</dbReference>
<sequence>MNGATLDYDTKLTTRSDAISLSASTALIVNSTITSTVGGESALRLLNNVALTDGGSHGSLVGSTISGMDSGVNMSAGSSLNLNNSTVRSTVGTAGSASFNGAVMTFGGGVIATNGSVIDGATNGITMSLAASTAPVAGDGQIVIDGSTVIGHAGSAIAVNSAFDFSTVKEASILVRNGSSLQGSDGNILSVTNPRNLDTAPTINFFVESSVLDGNVTVGADGSVGNVTLSNGGRINGTFNNVTQATLGNGGHWQLTGDSTVNALDVQSGGVIELGNGTAFHTLTVAGNYTGSGGTLLFNTVLGGNTSASDKLVIGGETSGQTYVRVNNVGGAGAQTDQGI</sequence>
<evidence type="ECO:0000313" key="4">
    <source>
        <dbReference type="Proteomes" id="UP000216433"/>
    </source>
</evidence>
<dbReference type="InterPro" id="IPR012332">
    <property type="entry name" value="Autotransporter_pectin_lyase_C"/>
</dbReference>
<keyword evidence="2" id="KW-0614">Plasmid</keyword>
<dbReference type="InterPro" id="IPR006315">
    <property type="entry name" value="OM_autotransptr_brl_dom"/>
</dbReference>
<dbReference type="AlphaFoldDB" id="A0A270MXP7"/>
<dbReference type="Pfam" id="PF18883">
    <property type="entry name" value="AC_1"/>
    <property type="match status" value="1"/>
</dbReference>
<evidence type="ECO:0000259" key="1">
    <source>
        <dbReference type="Pfam" id="PF18883"/>
    </source>
</evidence>
<reference evidence="2 4" key="1">
    <citation type="submission" date="2017-06" db="EMBL/GenBank/DDBJ databases">
        <title>Genome sequencing and assembly of Stenotrophomonas maltophilia DF07.</title>
        <authorList>
            <person name="Iyer R."/>
        </authorList>
    </citation>
    <scope>NUCLEOTIDE SEQUENCE [LARGE SCALE GENOMIC DNA]</scope>
    <source>
        <strain evidence="2 4">DF07</strain>
        <plasmid evidence="2">unnamed1</plasmid>
    </source>
</reference>
<dbReference type="Gene3D" id="2.160.20.20">
    <property type="match status" value="1"/>
</dbReference>
<geneLocation type="plasmid" evidence="2">
    <name>unnamed1</name>
</geneLocation>
<evidence type="ECO:0000313" key="2">
    <source>
        <dbReference type="EMBL" id="PAM64649.1"/>
    </source>
</evidence>
<name>A0A270MXP7_STEMA</name>
<evidence type="ECO:0000313" key="3">
    <source>
        <dbReference type="EMBL" id="PAM71806.1"/>
    </source>
</evidence>
<dbReference type="InterPro" id="IPR011050">
    <property type="entry name" value="Pectin_lyase_fold/virulence"/>
</dbReference>
<dbReference type="EMBL" id="NJGC01000149">
    <property type="protein sequence ID" value="PAM64649.1"/>
    <property type="molecule type" value="Genomic_DNA"/>
</dbReference>
<dbReference type="InterPro" id="IPR043990">
    <property type="entry name" value="AC_1"/>
</dbReference>
<accession>A0A270MXP7</accession>
<dbReference type="GO" id="GO:0019867">
    <property type="term" value="C:outer membrane"/>
    <property type="evidence" value="ECO:0007669"/>
    <property type="project" value="InterPro"/>
</dbReference>
<dbReference type="NCBIfam" id="TIGR01414">
    <property type="entry name" value="autotrans_barl"/>
    <property type="match status" value="1"/>
</dbReference>
<dbReference type="CDD" id="cd01344">
    <property type="entry name" value="PL2_Passenger_AT"/>
    <property type="match status" value="1"/>
</dbReference>